<sequence length="45" mass="4897">MALSSQRPVHALEPRLSLCFFGVPADRRLTQRARVLAASPHVIGA</sequence>
<proteinExistence type="predicted"/>
<evidence type="ECO:0000313" key="2">
    <source>
        <dbReference type="Proteomes" id="UP000216478"/>
    </source>
</evidence>
<name>A0A256FTA9_9HYPH</name>
<accession>A0A256FTA9</accession>
<gene>
    <name evidence="1" type="ORF">CEV33_4901</name>
</gene>
<comment type="caution">
    <text evidence="1">The sequence shown here is derived from an EMBL/GenBank/DDBJ whole genome shotgun (WGS) entry which is preliminary data.</text>
</comment>
<protein>
    <submittedName>
        <fullName evidence="1">Uncharacterized protein</fullName>
    </submittedName>
</protein>
<evidence type="ECO:0000313" key="1">
    <source>
        <dbReference type="EMBL" id="OYR17671.1"/>
    </source>
</evidence>
<dbReference type="Proteomes" id="UP000216478">
    <property type="component" value="Unassembled WGS sequence"/>
</dbReference>
<keyword evidence="2" id="KW-1185">Reference proteome</keyword>
<dbReference type="EMBL" id="NNRL01000143">
    <property type="protein sequence ID" value="OYR17671.1"/>
    <property type="molecule type" value="Genomic_DNA"/>
</dbReference>
<organism evidence="1 2">
    <name type="scientific">Brucella grignonensis</name>
    <dbReference type="NCBI Taxonomy" id="94627"/>
    <lineage>
        <taxon>Bacteria</taxon>
        <taxon>Pseudomonadati</taxon>
        <taxon>Pseudomonadota</taxon>
        <taxon>Alphaproteobacteria</taxon>
        <taxon>Hyphomicrobiales</taxon>
        <taxon>Brucellaceae</taxon>
        <taxon>Brucella/Ochrobactrum group</taxon>
        <taxon>Brucella</taxon>
    </lineage>
</organism>
<reference evidence="1 2" key="1">
    <citation type="submission" date="2017-07" db="EMBL/GenBank/DDBJ databases">
        <title>Phylogenetic study on the rhizospheric bacterium Ochrobactrum sp. A44.</title>
        <authorList>
            <person name="Krzyzanowska D.M."/>
            <person name="Ossowicki A."/>
            <person name="Rajewska M."/>
            <person name="Maciag T."/>
            <person name="Kaczynski Z."/>
            <person name="Czerwicka M."/>
            <person name="Jafra S."/>
        </authorList>
    </citation>
    <scope>NUCLEOTIDE SEQUENCE [LARGE SCALE GENOMIC DNA]</scope>
    <source>
        <strain evidence="1 2">OgA9a</strain>
    </source>
</reference>
<dbReference type="AlphaFoldDB" id="A0A256FTA9"/>